<comment type="caution">
    <text evidence="3">The sequence shown here is derived from an EMBL/GenBank/DDBJ whole genome shotgun (WGS) entry which is preliminary data.</text>
</comment>
<evidence type="ECO:0000313" key="3">
    <source>
        <dbReference type="EMBL" id="CAL8095335.1"/>
    </source>
</evidence>
<keyword evidence="4" id="KW-1185">Reference proteome</keyword>
<accession>A0ABP1QAT2</accession>
<keyword evidence="2" id="KW-0732">Signal</keyword>
<evidence type="ECO:0000256" key="1">
    <source>
        <dbReference type="SAM" id="Phobius"/>
    </source>
</evidence>
<gene>
    <name evidence="3" type="ORF">ODALV1_LOCUS9051</name>
</gene>
<feature type="chain" id="PRO_5045156023" evidence="2">
    <location>
        <begin position="21"/>
        <end position="106"/>
    </location>
</feature>
<feature type="transmembrane region" description="Helical" evidence="1">
    <location>
        <begin position="84"/>
        <end position="103"/>
    </location>
</feature>
<organism evidence="3 4">
    <name type="scientific">Orchesella dallaii</name>
    <dbReference type="NCBI Taxonomy" id="48710"/>
    <lineage>
        <taxon>Eukaryota</taxon>
        <taxon>Metazoa</taxon>
        <taxon>Ecdysozoa</taxon>
        <taxon>Arthropoda</taxon>
        <taxon>Hexapoda</taxon>
        <taxon>Collembola</taxon>
        <taxon>Entomobryomorpha</taxon>
        <taxon>Entomobryoidea</taxon>
        <taxon>Orchesellidae</taxon>
        <taxon>Orchesellinae</taxon>
        <taxon>Orchesella</taxon>
    </lineage>
</organism>
<keyword evidence="1" id="KW-0812">Transmembrane</keyword>
<keyword evidence="1" id="KW-0472">Membrane</keyword>
<evidence type="ECO:0000256" key="2">
    <source>
        <dbReference type="SAM" id="SignalP"/>
    </source>
</evidence>
<dbReference type="Proteomes" id="UP001642540">
    <property type="component" value="Unassembled WGS sequence"/>
</dbReference>
<name>A0ABP1QAT2_9HEXA</name>
<keyword evidence="1" id="KW-1133">Transmembrane helix</keyword>
<dbReference type="EMBL" id="CAXLJM020000027">
    <property type="protein sequence ID" value="CAL8095335.1"/>
    <property type="molecule type" value="Genomic_DNA"/>
</dbReference>
<sequence length="106" mass="12206">MHGQHMVIVKPALAICLARAELLFRLYCSGCFGKPWETASLTLPSSLLWLPYLLTESRDDCSLLTVYTQHTFLQVTTHIWKDSFLIILMTMMMMCFCPLSRFHSSD</sequence>
<protein>
    <submittedName>
        <fullName evidence="3">Uncharacterized protein</fullName>
    </submittedName>
</protein>
<feature type="signal peptide" evidence="2">
    <location>
        <begin position="1"/>
        <end position="20"/>
    </location>
</feature>
<evidence type="ECO:0000313" key="4">
    <source>
        <dbReference type="Proteomes" id="UP001642540"/>
    </source>
</evidence>
<reference evidence="3 4" key="1">
    <citation type="submission" date="2024-08" db="EMBL/GenBank/DDBJ databases">
        <authorList>
            <person name="Cucini C."/>
            <person name="Frati F."/>
        </authorList>
    </citation>
    <scope>NUCLEOTIDE SEQUENCE [LARGE SCALE GENOMIC DNA]</scope>
</reference>
<proteinExistence type="predicted"/>